<sequence>MLFNAAGMLHVVLLVVSLLDHAAGGELNDGTELYECISDAGNFVDVFRFCCDILKCKDKCCDEPELICQCCASTESRLMLPPLELTSKLTLGKGKEDLTCTMKPYEPGKDSLKPDFRPGKVPDQRPEHVIEIKPNVTVATRYYLPELCCDIMARDGKCKSPFVCCYTDTKPFCACGRPTNEVASMFKYVPIRSQRKGSVTVSLDRVKTVTSRLRNDSKNLCFAQSSMEISRDGTGPEWASMSMNTMCCDIWGPTFVGGCCHKPEFQYCYDCADDPARRKKRQNGEKNCLVRVSKEMNFININGKSRSVAKTPVFSFAAFCCSIMKCKMCRSAYRWPFCRCSDSKIPDSSLSPIPRHIDSRYDACCASKNCKEDCCFDDVYPFCKCCPCGQGAQPGRIIKKTNRKMIGKLTNAKCAKPPPICITTDESITLPNYVDLYLGCCKDSNCQNKCCRTQKGPYCKCCDMDTTKAYQYGTVGNRNNAKCNVGDFYEEACHVQVAPPMAILARTPEITKDKCQSQIFVYEICCAIRRCAKGACCVAENSTRAAATCYCCGDEIKPVTIPRTLEKIADN</sequence>
<feature type="chain" id="PRO_5035881228" evidence="1">
    <location>
        <begin position="25"/>
        <end position="571"/>
    </location>
</feature>
<gene>
    <name evidence="2" type="ORF">OFUS_LOCUS2536</name>
</gene>
<evidence type="ECO:0000313" key="3">
    <source>
        <dbReference type="Proteomes" id="UP000749559"/>
    </source>
</evidence>
<dbReference type="Proteomes" id="UP000749559">
    <property type="component" value="Unassembled WGS sequence"/>
</dbReference>
<name>A0A8S4N2Z4_OWEFU</name>
<dbReference type="EMBL" id="CAIIXF020000001">
    <property type="protein sequence ID" value="CAH1775204.1"/>
    <property type="molecule type" value="Genomic_DNA"/>
</dbReference>
<evidence type="ECO:0000313" key="2">
    <source>
        <dbReference type="EMBL" id="CAH1775204.1"/>
    </source>
</evidence>
<reference evidence="2" key="1">
    <citation type="submission" date="2022-03" db="EMBL/GenBank/DDBJ databases">
        <authorList>
            <person name="Martin C."/>
        </authorList>
    </citation>
    <scope>NUCLEOTIDE SEQUENCE</scope>
</reference>
<keyword evidence="3" id="KW-1185">Reference proteome</keyword>
<dbReference type="AlphaFoldDB" id="A0A8S4N2Z4"/>
<organism evidence="2 3">
    <name type="scientific">Owenia fusiformis</name>
    <name type="common">Polychaete worm</name>
    <dbReference type="NCBI Taxonomy" id="6347"/>
    <lineage>
        <taxon>Eukaryota</taxon>
        <taxon>Metazoa</taxon>
        <taxon>Spiralia</taxon>
        <taxon>Lophotrochozoa</taxon>
        <taxon>Annelida</taxon>
        <taxon>Polychaeta</taxon>
        <taxon>Sedentaria</taxon>
        <taxon>Canalipalpata</taxon>
        <taxon>Sabellida</taxon>
        <taxon>Oweniida</taxon>
        <taxon>Oweniidae</taxon>
        <taxon>Owenia</taxon>
    </lineage>
</organism>
<protein>
    <submittedName>
        <fullName evidence="2">Uncharacterized protein</fullName>
    </submittedName>
</protein>
<evidence type="ECO:0000256" key="1">
    <source>
        <dbReference type="SAM" id="SignalP"/>
    </source>
</evidence>
<accession>A0A8S4N2Z4</accession>
<proteinExistence type="predicted"/>
<comment type="caution">
    <text evidence="2">The sequence shown here is derived from an EMBL/GenBank/DDBJ whole genome shotgun (WGS) entry which is preliminary data.</text>
</comment>
<feature type="signal peptide" evidence="1">
    <location>
        <begin position="1"/>
        <end position="24"/>
    </location>
</feature>
<keyword evidence="1" id="KW-0732">Signal</keyword>